<keyword evidence="3" id="KW-1185">Reference proteome</keyword>
<dbReference type="RefSeq" id="WP_050434892.1">
    <property type="nucleotide sequence ID" value="NZ_CP012159.1"/>
</dbReference>
<dbReference type="KEGG" id="ccro:CMC5_076560"/>
<name>A0A0K1ERH8_CHOCO</name>
<accession>A0A0K1ERH8</accession>
<dbReference type="AlphaFoldDB" id="A0A0K1ERH8"/>
<feature type="compositionally biased region" description="Low complexity" evidence="1">
    <location>
        <begin position="78"/>
        <end position="90"/>
    </location>
</feature>
<dbReference type="PROSITE" id="PS51257">
    <property type="entry name" value="PROKAR_LIPOPROTEIN"/>
    <property type="match status" value="1"/>
</dbReference>
<dbReference type="EMBL" id="CP012159">
    <property type="protein sequence ID" value="AKT43424.1"/>
    <property type="molecule type" value="Genomic_DNA"/>
</dbReference>
<sequence length="305" mass="29587">MRVLSGDGSCALSGLRGSWSGLCGVLVFVLIGGSCGRESAGGDPGVGPGASATGAAGAVAGAGAKSTAHAGAGRDARGSTSAGAEAGAGSDEVRPVYPVTGEAPEAVAVRLCEALHALPSARKAACRGGTEGFHAGAECARTLSEALRAGAVVVEEEAVARCRTAMESALSGCAWAGGLTPRAPVSCEGIVRGTLREGARCRSALECVSGLSCAGLGPTKSGLCVPPRVAGPCGRAVDTLAVLARQSQAEVEHPECAGHCAQLQCAVDVPLGGACKGDVVCGRGRACVAGRCAGGQRAGAQAEGP</sequence>
<reference evidence="2 3" key="1">
    <citation type="submission" date="2015-07" db="EMBL/GenBank/DDBJ databases">
        <title>Genome analysis of myxobacterium Chondromyces crocatus Cm c5 reveals a high potential for natural compound synthesis and the genetic basis for the loss of fruiting body formation.</title>
        <authorList>
            <person name="Zaburannyi N."/>
            <person name="Bunk B."/>
            <person name="Maier J."/>
            <person name="Overmann J."/>
            <person name="Mueller R."/>
        </authorList>
    </citation>
    <scope>NUCLEOTIDE SEQUENCE [LARGE SCALE GENOMIC DNA]</scope>
    <source>
        <strain evidence="2 3">Cm c5</strain>
    </source>
</reference>
<gene>
    <name evidence="2" type="ORF">CMC5_076560</name>
</gene>
<evidence type="ECO:0000256" key="1">
    <source>
        <dbReference type="SAM" id="MobiDB-lite"/>
    </source>
</evidence>
<proteinExistence type="predicted"/>
<dbReference type="OrthoDB" id="5517041at2"/>
<evidence type="ECO:0000313" key="3">
    <source>
        <dbReference type="Proteomes" id="UP000067626"/>
    </source>
</evidence>
<dbReference type="STRING" id="52.CMC5_076560"/>
<protein>
    <submittedName>
        <fullName evidence="2">Uncharacterized protein</fullName>
    </submittedName>
</protein>
<dbReference type="Proteomes" id="UP000067626">
    <property type="component" value="Chromosome"/>
</dbReference>
<organism evidence="2 3">
    <name type="scientific">Chondromyces crocatus</name>
    <dbReference type="NCBI Taxonomy" id="52"/>
    <lineage>
        <taxon>Bacteria</taxon>
        <taxon>Pseudomonadati</taxon>
        <taxon>Myxococcota</taxon>
        <taxon>Polyangia</taxon>
        <taxon>Polyangiales</taxon>
        <taxon>Polyangiaceae</taxon>
        <taxon>Chondromyces</taxon>
    </lineage>
</organism>
<feature type="region of interest" description="Disordered" evidence="1">
    <location>
        <begin position="69"/>
        <end position="95"/>
    </location>
</feature>
<evidence type="ECO:0000313" key="2">
    <source>
        <dbReference type="EMBL" id="AKT43424.1"/>
    </source>
</evidence>